<gene>
    <name evidence="3" type="ORF">CELE_F49D11.14</name>
    <name evidence="3 5" type="ORF">F49D11.14</name>
</gene>
<dbReference type="Proteomes" id="UP000001940">
    <property type="component" value="Chromosome I"/>
</dbReference>
<accession>S6EZN0</accession>
<dbReference type="SMR" id="S6EZN0"/>
<dbReference type="AGR" id="WB:WBGene00235254"/>
<dbReference type="eggNOG" id="ENOG502TK3K">
    <property type="taxonomic scope" value="Eukaryota"/>
</dbReference>
<dbReference type="AlphaFoldDB" id="S6EZN0"/>
<dbReference type="KEGG" id="cel:CELE_F49D11.14"/>
<evidence type="ECO:0000256" key="1">
    <source>
        <dbReference type="SAM" id="MobiDB-lite"/>
    </source>
</evidence>
<feature type="compositionally biased region" description="Basic residues" evidence="1">
    <location>
        <begin position="75"/>
        <end position="85"/>
    </location>
</feature>
<proteinExistence type="predicted"/>
<evidence type="ECO:0000313" key="5">
    <source>
        <dbReference type="WormBase" id="F49D11.14"/>
    </source>
</evidence>
<sequence length="92" mass="10653">MDKYQVSHYFKHYQTDTSELYWSYIGLAVIFVVSASIPLWLQYRAVGDVTNGDVACETPVQWHLEQEIAKIKTDARRKKGKKKRGSLSTEEN</sequence>
<dbReference type="EMBL" id="BX284601">
    <property type="protein sequence ID" value="CDG24103.1"/>
    <property type="molecule type" value="Genomic_DNA"/>
</dbReference>
<dbReference type="InParanoid" id="S6EZN0"/>
<dbReference type="PaxDb" id="6239-F49D11.14"/>
<dbReference type="HOGENOM" id="CLU_2415280_0_0_1"/>
<keyword evidence="2" id="KW-1133">Transmembrane helix</keyword>
<organism evidence="3 4">
    <name type="scientific">Caenorhabditis elegans</name>
    <dbReference type="NCBI Taxonomy" id="6239"/>
    <lineage>
        <taxon>Eukaryota</taxon>
        <taxon>Metazoa</taxon>
        <taxon>Ecdysozoa</taxon>
        <taxon>Nematoda</taxon>
        <taxon>Chromadorea</taxon>
        <taxon>Rhabditida</taxon>
        <taxon>Rhabditina</taxon>
        <taxon>Rhabditomorpha</taxon>
        <taxon>Rhabditoidea</taxon>
        <taxon>Rhabditidae</taxon>
        <taxon>Peloderinae</taxon>
        <taxon>Caenorhabditis</taxon>
    </lineage>
</organism>
<keyword evidence="2" id="KW-0472">Membrane</keyword>
<dbReference type="OrthoDB" id="10413694at2759"/>
<reference evidence="3 4" key="1">
    <citation type="journal article" date="1998" name="Science">
        <title>Genome sequence of the nematode C. elegans: a platform for investigating biology.</title>
        <authorList>
            <consortium name="The C. elegans sequencing consortium"/>
            <person name="Sulson J.E."/>
            <person name="Waterston R."/>
        </authorList>
    </citation>
    <scope>NUCLEOTIDE SEQUENCE [LARGE SCALE GENOMIC DNA]</scope>
    <source>
        <strain evidence="3 4">Bristol N2</strain>
    </source>
</reference>
<dbReference type="CTD" id="24104604"/>
<dbReference type="Bgee" id="WBGene00235254">
    <property type="expression patterns" value="Expressed in embryo and 2 other cell types or tissues"/>
</dbReference>
<dbReference type="GeneID" id="24104604"/>
<dbReference type="RefSeq" id="NP_001293278.1">
    <property type="nucleotide sequence ID" value="NM_001306349.1"/>
</dbReference>
<keyword evidence="2 3" id="KW-0812">Transmembrane</keyword>
<evidence type="ECO:0000256" key="2">
    <source>
        <dbReference type="SAM" id="Phobius"/>
    </source>
</evidence>
<feature type="region of interest" description="Disordered" evidence="1">
    <location>
        <begin position="73"/>
        <end position="92"/>
    </location>
</feature>
<evidence type="ECO:0000313" key="4">
    <source>
        <dbReference type="Proteomes" id="UP000001940"/>
    </source>
</evidence>
<evidence type="ECO:0000313" key="3">
    <source>
        <dbReference type="EMBL" id="CDG24103.1"/>
    </source>
</evidence>
<protein>
    <submittedName>
        <fullName evidence="3">Transmembrane protein</fullName>
    </submittedName>
</protein>
<feature type="transmembrane region" description="Helical" evidence="2">
    <location>
        <begin position="20"/>
        <end position="41"/>
    </location>
</feature>
<keyword evidence="4" id="KW-1185">Reference proteome</keyword>
<dbReference type="WormBase" id="F49D11.14">
    <property type="protein sequence ID" value="CE48487"/>
    <property type="gene ID" value="WBGene00235254"/>
</dbReference>
<name>S6EZN0_CAEEL</name>